<sequence length="989" mass="111668">MTWTSYSLQKVDDLALGTFTQKVKNESVTRVALSCDETKLAAISDETKTQITILNIKTGKTVLCCDEIRSKQIVSVSWKGKEDELFLGDETGCVWVLYVSSSKTLNFFREKYAMVGQLDSKVIQVEACGSLLLASTLTRTYMLNLYQKSQWQMGTKLREAECGACFFWPDPCHQKLQRNGRLQNARVFCTRPGSRLWDCDLNGTVRQTHQLRSLVESHCNHFPHGFTLLYQASDDLLLTFNDTHIYLIDPVAVTIVSCIQVDKGKFISVNTVSGSIYALTNTGKIHHWDILSHPSIDASEDALEVKSWKKSESDSISKEVSSKSPKELAQFFFPNSEVTTWREFFEESLGLGNEDNVEPKGSEDTLHVPTDTSMLAYSMVGSEYALNYFPLGEDALDELKSLMAGGLHSGQEMIRSKLKKFLKAKAEDKHGEEDPVLTGPMWTKLPPDAKSIFNEVVEKGKILLLLSESMQKDSLDLEAVLRGWLASATNAIKKVNTIAVPSLDMEIPIHSFSCLLSSDDRRILSQVLILMCLHPGFICHSSPCVPPFECMTVPYEEGHPFVLIQDQLNIFFEPDILLDFISQEAQLKPCQRFLLWILALRGSRRWSTETRIDDISGAVDLLKTFGLSRSHLLGFLDSSIQEFPSLWKECREILEPIDCLFLLLKSSFDPHTWNTIFMAFISDSEFVIDCWQFPELPFFSLHSLILEHGSHEPSCRCGAPLPCQENSEPSYQQVFLKLLDLASVDTRDYLSEVVLGKKSWWFYIHLKGSSLLQSEDGKRMLLSFLNWPILHLFLAPLSAERKSNILQSVFEMDPNKCYACGVEDGRKRTASFWTEAVSLLLNMFSAAEVVSMLRKSCHRIPPGSIPLRLYQELLYRLLIGKKIPEAENSVSSLFHLANSTGKPISTMKAHPQLYKGIAAGEKLELTYGHHWGVKVRRDQDCPSCFLPLWNKALMEEGILIYACGHGMHRICLSRSHPHPTVCLTCLSHS</sequence>
<evidence type="ECO:0000313" key="1">
    <source>
        <dbReference type="EMBL" id="CAD7247921.1"/>
    </source>
</evidence>
<dbReference type="EMBL" id="CAJPEV010001635">
    <property type="protein sequence ID" value="CAG0893631.1"/>
    <property type="molecule type" value="Genomic_DNA"/>
</dbReference>
<accession>A0A7R8XHM7</accession>
<dbReference type="PANTHER" id="PTHR23287">
    <property type="entry name" value="RUBY-EYE2-LIKE PROTEIN"/>
    <property type="match status" value="1"/>
</dbReference>
<keyword evidence="2" id="KW-1185">Reference proteome</keyword>
<dbReference type="EMBL" id="LR901152">
    <property type="protein sequence ID" value="CAD7247921.1"/>
    <property type="molecule type" value="Genomic_DNA"/>
</dbReference>
<dbReference type="InterPro" id="IPR015943">
    <property type="entry name" value="WD40/YVTN_repeat-like_dom_sf"/>
</dbReference>
<dbReference type="SUPFAM" id="SSF69322">
    <property type="entry name" value="Tricorn protease domain 2"/>
    <property type="match status" value="1"/>
</dbReference>
<organism evidence="1">
    <name type="scientific">Darwinula stevensoni</name>
    <dbReference type="NCBI Taxonomy" id="69355"/>
    <lineage>
        <taxon>Eukaryota</taxon>
        <taxon>Metazoa</taxon>
        <taxon>Ecdysozoa</taxon>
        <taxon>Arthropoda</taxon>
        <taxon>Crustacea</taxon>
        <taxon>Oligostraca</taxon>
        <taxon>Ostracoda</taxon>
        <taxon>Podocopa</taxon>
        <taxon>Podocopida</taxon>
        <taxon>Darwinulocopina</taxon>
        <taxon>Darwinuloidea</taxon>
        <taxon>Darwinulidae</taxon>
        <taxon>Darwinula</taxon>
    </lineage>
</organism>
<dbReference type="OrthoDB" id="6347520at2759"/>
<proteinExistence type="predicted"/>
<reference evidence="1" key="1">
    <citation type="submission" date="2020-11" db="EMBL/GenBank/DDBJ databases">
        <authorList>
            <person name="Tran Van P."/>
        </authorList>
    </citation>
    <scope>NUCLEOTIDE SEQUENCE</scope>
</reference>
<evidence type="ECO:0000313" key="2">
    <source>
        <dbReference type="Proteomes" id="UP000677054"/>
    </source>
</evidence>
<dbReference type="Proteomes" id="UP000677054">
    <property type="component" value="Unassembled WGS sequence"/>
</dbReference>
<dbReference type="AlphaFoldDB" id="A0A7R8XHM7"/>
<gene>
    <name evidence="1" type="ORF">DSTB1V02_LOCUS7745</name>
</gene>
<name>A0A7R8XHM7_9CRUS</name>
<evidence type="ECO:0008006" key="3">
    <source>
        <dbReference type="Google" id="ProtNLM"/>
    </source>
</evidence>
<dbReference type="Gene3D" id="2.130.10.10">
    <property type="entry name" value="YVTN repeat-like/Quinoprotein amine dehydrogenase"/>
    <property type="match status" value="1"/>
</dbReference>
<protein>
    <recommendedName>
        <fullName evidence="3">Hermansky-Pudlak syndrome 5 protein homolog</fullName>
    </recommendedName>
</protein>
<dbReference type="PANTHER" id="PTHR23287:SF16">
    <property type="entry name" value="TECTONIN BETA-PROPELLER REPEAT-CONTAINING PROTEIN 2"/>
    <property type="match status" value="1"/>
</dbReference>